<evidence type="ECO:0000313" key="9">
    <source>
        <dbReference type="EMBL" id="MBB5720178.1"/>
    </source>
</evidence>
<keyword evidence="3" id="KW-0479">Metal-binding</keyword>
<dbReference type="InterPro" id="IPR029044">
    <property type="entry name" value="Nucleotide-diphossugar_trans"/>
</dbReference>
<evidence type="ECO:0000313" key="10">
    <source>
        <dbReference type="Proteomes" id="UP000554342"/>
    </source>
</evidence>
<name>A0A840Z2E8_9SPHN</name>
<gene>
    <name evidence="9" type="ORF">FHR23_003140</name>
</gene>
<comment type="caution">
    <text evidence="9">The sequence shown here is derived from an EMBL/GenBank/DDBJ whole genome shotgun (WGS) entry which is preliminary data.</text>
</comment>
<dbReference type="PANTHER" id="PTHR19136">
    <property type="entry name" value="MOLYBDENUM COFACTOR GUANYLYLTRANSFERASE"/>
    <property type="match status" value="1"/>
</dbReference>
<dbReference type="RefSeq" id="WP_343043197.1">
    <property type="nucleotide sequence ID" value="NZ_BAABIF010000007.1"/>
</dbReference>
<protein>
    <submittedName>
        <fullName evidence="9">Molybdopterin-guanine dinucleotide biosynthesis protein A</fullName>
        <ecNumber evidence="9">2.7.7.77</ecNumber>
    </submittedName>
</protein>
<keyword evidence="1" id="KW-0963">Cytoplasm</keyword>
<dbReference type="CDD" id="cd02503">
    <property type="entry name" value="MobA"/>
    <property type="match status" value="1"/>
</dbReference>
<dbReference type="SUPFAM" id="SSF53448">
    <property type="entry name" value="Nucleotide-diphospho-sugar transferases"/>
    <property type="match status" value="1"/>
</dbReference>
<dbReference type="GO" id="GO:0006777">
    <property type="term" value="P:Mo-molybdopterin cofactor biosynthetic process"/>
    <property type="evidence" value="ECO:0007669"/>
    <property type="project" value="UniProtKB-KW"/>
</dbReference>
<dbReference type="Proteomes" id="UP000554342">
    <property type="component" value="Unassembled WGS sequence"/>
</dbReference>
<sequence length="199" mass="21314">MTKTRPTIVIAAGGQATRMGGNKPRQLLAGRTLLDHALTWAMDHSDDVAIAVRGKDQIAELPIPLLIDRIEGIGPISALDNAFRYAEQKARDSVMLIGCDQPFLPGDLANRLAREIATNGCAMPVSHGRDHPMAALWRVDCAALADYIDGGGQSLWRFADAVGVTRVDWGDGCDPDTFANINDPAALAKAESQLSPRSD</sequence>
<feature type="domain" description="MobA-like NTP transferase" evidence="8">
    <location>
        <begin position="9"/>
        <end position="156"/>
    </location>
</feature>
<keyword evidence="4" id="KW-0547">Nucleotide-binding</keyword>
<evidence type="ECO:0000259" key="8">
    <source>
        <dbReference type="Pfam" id="PF12804"/>
    </source>
</evidence>
<evidence type="ECO:0000256" key="4">
    <source>
        <dbReference type="ARBA" id="ARBA00022741"/>
    </source>
</evidence>
<keyword evidence="7" id="KW-0501">Molybdenum cofactor biosynthesis</keyword>
<dbReference type="PANTHER" id="PTHR19136:SF81">
    <property type="entry name" value="MOLYBDENUM COFACTOR GUANYLYLTRANSFERASE"/>
    <property type="match status" value="1"/>
</dbReference>
<keyword evidence="2 9" id="KW-0808">Transferase</keyword>
<reference evidence="9 10" key="1">
    <citation type="submission" date="2020-08" db="EMBL/GenBank/DDBJ databases">
        <title>Genomic Encyclopedia of Type Strains, Phase IV (KMG-IV): sequencing the most valuable type-strain genomes for metagenomic binning, comparative biology and taxonomic classification.</title>
        <authorList>
            <person name="Goeker M."/>
        </authorList>
    </citation>
    <scope>NUCLEOTIDE SEQUENCE [LARGE SCALE GENOMIC DNA]</scope>
    <source>
        <strain evidence="9 10">DSM 27203</strain>
    </source>
</reference>
<proteinExistence type="predicted"/>
<evidence type="ECO:0000256" key="7">
    <source>
        <dbReference type="ARBA" id="ARBA00023150"/>
    </source>
</evidence>
<dbReference type="InterPro" id="IPR025877">
    <property type="entry name" value="MobA-like_NTP_Trfase"/>
</dbReference>
<evidence type="ECO:0000256" key="2">
    <source>
        <dbReference type="ARBA" id="ARBA00022679"/>
    </source>
</evidence>
<evidence type="ECO:0000256" key="3">
    <source>
        <dbReference type="ARBA" id="ARBA00022723"/>
    </source>
</evidence>
<dbReference type="AlphaFoldDB" id="A0A840Z2E8"/>
<organism evidence="9 10">
    <name type="scientific">Stakelama sediminis</name>
    <dbReference type="NCBI Taxonomy" id="463200"/>
    <lineage>
        <taxon>Bacteria</taxon>
        <taxon>Pseudomonadati</taxon>
        <taxon>Pseudomonadota</taxon>
        <taxon>Alphaproteobacteria</taxon>
        <taxon>Sphingomonadales</taxon>
        <taxon>Sphingomonadaceae</taxon>
        <taxon>Stakelama</taxon>
    </lineage>
</organism>
<dbReference type="Pfam" id="PF12804">
    <property type="entry name" value="NTP_transf_3"/>
    <property type="match status" value="1"/>
</dbReference>
<keyword evidence="5" id="KW-0460">Magnesium</keyword>
<dbReference type="Gene3D" id="3.90.550.10">
    <property type="entry name" value="Spore Coat Polysaccharide Biosynthesis Protein SpsA, Chain A"/>
    <property type="match status" value="1"/>
</dbReference>
<dbReference type="EC" id="2.7.7.77" evidence="9"/>
<evidence type="ECO:0000256" key="5">
    <source>
        <dbReference type="ARBA" id="ARBA00022842"/>
    </source>
</evidence>
<keyword evidence="6" id="KW-0342">GTP-binding</keyword>
<keyword evidence="10" id="KW-1185">Reference proteome</keyword>
<keyword evidence="9" id="KW-0548">Nucleotidyltransferase</keyword>
<evidence type="ECO:0000256" key="6">
    <source>
        <dbReference type="ARBA" id="ARBA00023134"/>
    </source>
</evidence>
<dbReference type="GO" id="GO:0005525">
    <property type="term" value="F:GTP binding"/>
    <property type="evidence" value="ECO:0007669"/>
    <property type="project" value="UniProtKB-KW"/>
</dbReference>
<dbReference type="EMBL" id="JACIJI010000009">
    <property type="protein sequence ID" value="MBB5720178.1"/>
    <property type="molecule type" value="Genomic_DNA"/>
</dbReference>
<dbReference type="InterPro" id="IPR013482">
    <property type="entry name" value="Molybde_CF_guanTrfase"/>
</dbReference>
<accession>A0A840Z2E8</accession>
<dbReference type="GO" id="GO:0061603">
    <property type="term" value="F:molybdenum cofactor guanylyltransferase activity"/>
    <property type="evidence" value="ECO:0007669"/>
    <property type="project" value="UniProtKB-EC"/>
</dbReference>
<evidence type="ECO:0000256" key="1">
    <source>
        <dbReference type="ARBA" id="ARBA00022490"/>
    </source>
</evidence>
<dbReference type="GO" id="GO:0046872">
    <property type="term" value="F:metal ion binding"/>
    <property type="evidence" value="ECO:0007669"/>
    <property type="project" value="UniProtKB-KW"/>
</dbReference>